<sequence length="298" mass="32753">MICYYGVMHFDGTWSVGPKMGNEDVKQIKTQKVHFSVRKATIKASVTKPKTVIGGVVLLHGLCVDRDEFDGFYLDLAEALARAGLVSVRFDFAGHGVRRKEWREFSIVQQYVETCAAIAWLAETYELQPARVRLVGTSFGAPPAIFSAYKRADLVDRIALISPVLDYQATFIDPICSWGRENFGPEALAKASDTGGLVIDGKHHLPTRLFDEMELIDPLDRLSMVRAKTLIIHGSTDSMVPVGPAREAAKNKGVKLMEERQMDHGPFHVDDADGDSPASVALRDKVIGSVTSHLAEGL</sequence>
<comment type="similarity">
    <text evidence="2">Belongs to the AB hydrolase superfamily. FUS2 hydrolase family.</text>
</comment>
<keyword evidence="1" id="KW-0378">Hydrolase</keyword>
<organism evidence="4 5">
    <name type="scientific">Allosphingosinicella ginsenosidimutans</name>
    <dbReference type="NCBI Taxonomy" id="1176539"/>
    <lineage>
        <taxon>Bacteria</taxon>
        <taxon>Pseudomonadati</taxon>
        <taxon>Pseudomonadota</taxon>
        <taxon>Alphaproteobacteria</taxon>
        <taxon>Sphingomonadales</taxon>
        <taxon>Sphingomonadaceae</taxon>
        <taxon>Allosphingosinicella</taxon>
    </lineage>
</organism>
<dbReference type="EMBL" id="VOQQ01000001">
    <property type="protein sequence ID" value="TXC64682.1"/>
    <property type="molecule type" value="Genomic_DNA"/>
</dbReference>
<proteinExistence type="inferred from homology"/>
<dbReference type="Proteomes" id="UP000321249">
    <property type="component" value="Unassembled WGS sequence"/>
</dbReference>
<gene>
    <name evidence="4" type="ORF">FRZ32_14115</name>
</gene>
<evidence type="ECO:0000313" key="4">
    <source>
        <dbReference type="EMBL" id="TXC64682.1"/>
    </source>
</evidence>
<accession>A0A5C6TWC0</accession>
<dbReference type="OrthoDB" id="3647650at2"/>
<dbReference type="InterPro" id="IPR029058">
    <property type="entry name" value="AB_hydrolase_fold"/>
</dbReference>
<comment type="caution">
    <text evidence="4">The sequence shown here is derived from an EMBL/GenBank/DDBJ whole genome shotgun (WGS) entry which is preliminary data.</text>
</comment>
<dbReference type="InterPro" id="IPR050261">
    <property type="entry name" value="FrsA_esterase"/>
</dbReference>
<evidence type="ECO:0000256" key="2">
    <source>
        <dbReference type="ARBA" id="ARBA00038115"/>
    </source>
</evidence>
<dbReference type="InterPro" id="IPR000073">
    <property type="entry name" value="AB_hydrolase_1"/>
</dbReference>
<name>A0A5C6TWC0_9SPHN</name>
<dbReference type="GO" id="GO:0052689">
    <property type="term" value="F:carboxylic ester hydrolase activity"/>
    <property type="evidence" value="ECO:0007669"/>
    <property type="project" value="UniProtKB-ARBA"/>
</dbReference>
<keyword evidence="5" id="KW-1185">Reference proteome</keyword>
<evidence type="ECO:0000256" key="1">
    <source>
        <dbReference type="ARBA" id="ARBA00022801"/>
    </source>
</evidence>
<evidence type="ECO:0000259" key="3">
    <source>
        <dbReference type="Pfam" id="PF12697"/>
    </source>
</evidence>
<dbReference type="PANTHER" id="PTHR22946:SF9">
    <property type="entry name" value="POLYKETIDE TRANSFERASE AF380"/>
    <property type="match status" value="1"/>
</dbReference>
<dbReference type="Pfam" id="PF12697">
    <property type="entry name" value="Abhydrolase_6"/>
    <property type="match status" value="1"/>
</dbReference>
<dbReference type="Gene3D" id="3.40.50.1820">
    <property type="entry name" value="alpha/beta hydrolase"/>
    <property type="match status" value="1"/>
</dbReference>
<dbReference type="PANTHER" id="PTHR22946">
    <property type="entry name" value="DIENELACTONE HYDROLASE DOMAIN-CONTAINING PROTEIN-RELATED"/>
    <property type="match status" value="1"/>
</dbReference>
<dbReference type="AlphaFoldDB" id="A0A5C6TWC0"/>
<dbReference type="RefSeq" id="WP_147044105.1">
    <property type="nucleotide sequence ID" value="NZ_BAABIR010000001.1"/>
</dbReference>
<feature type="domain" description="AB hydrolase-1" evidence="3">
    <location>
        <begin position="56"/>
        <end position="268"/>
    </location>
</feature>
<reference evidence="4 5" key="1">
    <citation type="journal article" date="2015" name="J. Microbiol.">
        <title>Sphingosinicella ginsenosidimutans sp. nov., with ginsenoside converting activity.</title>
        <authorList>
            <person name="Kim J.K."/>
            <person name="Kang M.S."/>
            <person name="Park S.C."/>
            <person name="Kim K.M."/>
            <person name="Choi K."/>
            <person name="Yoon M.H."/>
            <person name="Im W.T."/>
        </authorList>
    </citation>
    <scope>NUCLEOTIDE SEQUENCE [LARGE SCALE GENOMIC DNA]</scope>
    <source>
        <strain evidence="4 5">BS-11</strain>
    </source>
</reference>
<evidence type="ECO:0000313" key="5">
    <source>
        <dbReference type="Proteomes" id="UP000321249"/>
    </source>
</evidence>
<dbReference type="SUPFAM" id="SSF53474">
    <property type="entry name" value="alpha/beta-Hydrolases"/>
    <property type="match status" value="1"/>
</dbReference>
<protein>
    <submittedName>
        <fullName evidence="4">Lysophospholipase</fullName>
    </submittedName>
</protein>